<accession>A0A6C0APS9</accession>
<name>A0A6C0APS9_9ZZZZ</name>
<dbReference type="SUPFAM" id="SSF52980">
    <property type="entry name" value="Restriction endonuclease-like"/>
    <property type="match status" value="1"/>
</dbReference>
<dbReference type="AlphaFoldDB" id="A0A6C0APS9"/>
<organism evidence="1">
    <name type="scientific">viral metagenome</name>
    <dbReference type="NCBI Taxonomy" id="1070528"/>
    <lineage>
        <taxon>unclassified sequences</taxon>
        <taxon>metagenomes</taxon>
        <taxon>organismal metagenomes</taxon>
    </lineage>
</organism>
<dbReference type="EMBL" id="MN740758">
    <property type="protein sequence ID" value="QHS81523.1"/>
    <property type="molecule type" value="Genomic_DNA"/>
</dbReference>
<protein>
    <submittedName>
        <fullName evidence="1">Uncharacterized protein</fullName>
    </submittedName>
</protein>
<proteinExistence type="predicted"/>
<sequence length="277" mass="33056">MPYEPWQILSKRNFHERDQYITFDEPTHTYTVKGTYKGYISVTKIIHAFFPEFDAAKVIKQMRAKPDFDKGEYSGMTDRQIMAKWKEGSQAGTNLHLAIEQFLNEAPQLINPEILKTVEWTYFMRFWDKYKDQITPYRLEWEVWVEELKLAGSIDGVFKKTDGTFAIYDWKRSKDIKMENRYQSGFGPIAHLPDTNYWHYTIQLNIYRWILERYYGLVISEMFLVILHPNFKSFRRIEVNRLDEETDEIMELRRKSVEGGSSVGPVIEEEGCQIRLR</sequence>
<evidence type="ECO:0000313" key="1">
    <source>
        <dbReference type="EMBL" id="QHS81523.1"/>
    </source>
</evidence>
<dbReference type="InterPro" id="IPR011335">
    <property type="entry name" value="Restrct_endonuc-II-like"/>
</dbReference>
<dbReference type="Gene3D" id="3.90.320.10">
    <property type="match status" value="1"/>
</dbReference>
<dbReference type="InterPro" id="IPR011604">
    <property type="entry name" value="PDDEXK-like_dom_sf"/>
</dbReference>
<reference evidence="1" key="1">
    <citation type="journal article" date="2020" name="Nature">
        <title>Giant virus diversity and host interactions through global metagenomics.</title>
        <authorList>
            <person name="Schulz F."/>
            <person name="Roux S."/>
            <person name="Paez-Espino D."/>
            <person name="Jungbluth S."/>
            <person name="Walsh D.A."/>
            <person name="Denef V.J."/>
            <person name="McMahon K.D."/>
            <person name="Konstantinidis K.T."/>
            <person name="Eloe-Fadrosh E.A."/>
            <person name="Kyrpides N.C."/>
            <person name="Woyke T."/>
        </authorList>
    </citation>
    <scope>NUCLEOTIDE SEQUENCE</scope>
    <source>
        <strain evidence="1">GVMAG-S-1101164-72</strain>
    </source>
</reference>